<sequence length="92" mass="9475">MSAFPNVMDAARASPTPMSPTDAFACAVVSLSMRVTPASYVAPPRAIDRTLGWILAAIAAAPGRVGDIVVPIAVAHAFAAAATASRRRAKRE</sequence>
<accession>A0A7S0KJX1</accession>
<organism evidence="1">
    <name type="scientific">Ostreococcus mediterraneus</name>
    <dbReference type="NCBI Taxonomy" id="1486918"/>
    <lineage>
        <taxon>Eukaryota</taxon>
        <taxon>Viridiplantae</taxon>
        <taxon>Chlorophyta</taxon>
        <taxon>Mamiellophyceae</taxon>
        <taxon>Mamiellales</taxon>
        <taxon>Bathycoccaceae</taxon>
        <taxon>Ostreococcus</taxon>
    </lineage>
</organism>
<gene>
    <name evidence="1" type="ORF">OMED0929_LOCUS3612</name>
</gene>
<evidence type="ECO:0000313" key="1">
    <source>
        <dbReference type="EMBL" id="CAD8581978.1"/>
    </source>
</evidence>
<dbReference type="AlphaFoldDB" id="A0A7S0KJX1"/>
<name>A0A7S0KJX1_9CHLO</name>
<proteinExistence type="predicted"/>
<protein>
    <submittedName>
        <fullName evidence="1">Uncharacterized protein</fullName>
    </submittedName>
</protein>
<reference evidence="1" key="1">
    <citation type="submission" date="2021-01" db="EMBL/GenBank/DDBJ databases">
        <authorList>
            <person name="Corre E."/>
            <person name="Pelletier E."/>
            <person name="Niang G."/>
            <person name="Scheremetjew M."/>
            <person name="Finn R."/>
            <person name="Kale V."/>
            <person name="Holt S."/>
            <person name="Cochrane G."/>
            <person name="Meng A."/>
            <person name="Brown T."/>
            <person name="Cohen L."/>
        </authorList>
    </citation>
    <scope>NUCLEOTIDE SEQUENCE</scope>
    <source>
        <strain evidence="1">Clade-D-RCC2572</strain>
    </source>
</reference>
<dbReference type="EMBL" id="HBEW01004329">
    <property type="protein sequence ID" value="CAD8581978.1"/>
    <property type="molecule type" value="Transcribed_RNA"/>
</dbReference>